<gene>
    <name evidence="1" type="ORF">IFM89_000684</name>
</gene>
<keyword evidence="2" id="KW-1185">Reference proteome</keyword>
<reference evidence="1 2" key="1">
    <citation type="submission" date="2020-10" db="EMBL/GenBank/DDBJ databases">
        <title>The Coptis chinensis genome and diversification of protoberbering-type alkaloids.</title>
        <authorList>
            <person name="Wang B."/>
            <person name="Shu S."/>
            <person name="Song C."/>
            <person name="Liu Y."/>
        </authorList>
    </citation>
    <scope>NUCLEOTIDE SEQUENCE [LARGE SCALE GENOMIC DNA]</scope>
    <source>
        <strain evidence="1">HL-2020</strain>
        <tissue evidence="1">Leaf</tissue>
    </source>
</reference>
<evidence type="ECO:0000313" key="2">
    <source>
        <dbReference type="Proteomes" id="UP000631114"/>
    </source>
</evidence>
<dbReference type="EMBL" id="JADFTS010000002">
    <property type="protein sequence ID" value="KAF9618215.1"/>
    <property type="molecule type" value="Genomic_DNA"/>
</dbReference>
<evidence type="ECO:0000313" key="1">
    <source>
        <dbReference type="EMBL" id="KAF9618215.1"/>
    </source>
</evidence>
<name>A0A835IFX1_9MAGN</name>
<sequence>MGKFLLPEFTQIKVPSPNREKNPNTLVTRTLLYVALHTNDDGTCPIEEHREEVIRYATGRKEGEIASGLGLKALILARESHFAFHLMLVRRNGEILHPTYDLCISSIKEGYFSETCCHRPFHNITDQSIPRSSLTQALRPLSPYRSFVPSPLAQPFAKKKDGAALIQDLWKAAAVSSLVAISKNRKKILYDGGTTSFSFFCIQLAMLHSRNFSIQSSKRLIVPTCMGHKGYTFAKLTAPA</sequence>
<comment type="caution">
    <text evidence="1">The sequence shown here is derived from an EMBL/GenBank/DDBJ whole genome shotgun (WGS) entry which is preliminary data.</text>
</comment>
<dbReference type="Proteomes" id="UP000631114">
    <property type="component" value="Unassembled WGS sequence"/>
</dbReference>
<dbReference type="AlphaFoldDB" id="A0A835IFX1"/>
<proteinExistence type="predicted"/>
<organism evidence="1 2">
    <name type="scientific">Coptis chinensis</name>
    <dbReference type="NCBI Taxonomy" id="261450"/>
    <lineage>
        <taxon>Eukaryota</taxon>
        <taxon>Viridiplantae</taxon>
        <taxon>Streptophyta</taxon>
        <taxon>Embryophyta</taxon>
        <taxon>Tracheophyta</taxon>
        <taxon>Spermatophyta</taxon>
        <taxon>Magnoliopsida</taxon>
        <taxon>Ranunculales</taxon>
        <taxon>Ranunculaceae</taxon>
        <taxon>Coptidoideae</taxon>
        <taxon>Coptis</taxon>
    </lineage>
</organism>
<protein>
    <submittedName>
        <fullName evidence="1">Uncharacterized protein</fullName>
    </submittedName>
</protein>
<accession>A0A835IFX1</accession>
<feature type="non-terminal residue" evidence="1">
    <location>
        <position position="240"/>
    </location>
</feature>